<keyword evidence="2" id="KW-1185">Reference proteome</keyword>
<evidence type="ECO:0000313" key="2">
    <source>
        <dbReference type="Proteomes" id="UP001218188"/>
    </source>
</evidence>
<gene>
    <name evidence="1" type="ORF">C8F04DRAFT_1089173</name>
</gene>
<sequence length="178" mass="19638">MSLPLTFPSFSLSDPQYLLSSHPHASRTSESSLRCLETPLDSARHLLSIFALLQCRPLLSRHSRPQITPNQGPQLDVILSYWTRNLHQSSSCRGLKIVSGSPKLQCSSITLSENVNSRCIACLRREDPGCGTSVGLEYDVCSTFPYIPAVTTADLLDSPPTCFKAQVFFTHPLDQLCT</sequence>
<proteinExistence type="predicted"/>
<accession>A0AAD6T635</accession>
<dbReference type="AlphaFoldDB" id="A0AAD6T635"/>
<dbReference type="Proteomes" id="UP001218188">
    <property type="component" value="Unassembled WGS sequence"/>
</dbReference>
<comment type="caution">
    <text evidence="1">The sequence shown here is derived from an EMBL/GenBank/DDBJ whole genome shotgun (WGS) entry which is preliminary data.</text>
</comment>
<organism evidence="1 2">
    <name type="scientific">Mycena alexandri</name>
    <dbReference type="NCBI Taxonomy" id="1745969"/>
    <lineage>
        <taxon>Eukaryota</taxon>
        <taxon>Fungi</taxon>
        <taxon>Dikarya</taxon>
        <taxon>Basidiomycota</taxon>
        <taxon>Agaricomycotina</taxon>
        <taxon>Agaricomycetes</taxon>
        <taxon>Agaricomycetidae</taxon>
        <taxon>Agaricales</taxon>
        <taxon>Marasmiineae</taxon>
        <taxon>Mycenaceae</taxon>
        <taxon>Mycena</taxon>
    </lineage>
</organism>
<name>A0AAD6T635_9AGAR</name>
<dbReference type="EMBL" id="JARJCM010000032">
    <property type="protein sequence ID" value="KAJ7038433.1"/>
    <property type="molecule type" value="Genomic_DNA"/>
</dbReference>
<reference evidence="1" key="1">
    <citation type="submission" date="2023-03" db="EMBL/GenBank/DDBJ databases">
        <title>Massive genome expansion in bonnet fungi (Mycena s.s.) driven by repeated elements and novel gene families across ecological guilds.</title>
        <authorList>
            <consortium name="Lawrence Berkeley National Laboratory"/>
            <person name="Harder C.B."/>
            <person name="Miyauchi S."/>
            <person name="Viragh M."/>
            <person name="Kuo A."/>
            <person name="Thoen E."/>
            <person name="Andreopoulos B."/>
            <person name="Lu D."/>
            <person name="Skrede I."/>
            <person name="Drula E."/>
            <person name="Henrissat B."/>
            <person name="Morin E."/>
            <person name="Kohler A."/>
            <person name="Barry K."/>
            <person name="LaButti K."/>
            <person name="Morin E."/>
            <person name="Salamov A."/>
            <person name="Lipzen A."/>
            <person name="Mereny Z."/>
            <person name="Hegedus B."/>
            <person name="Baldrian P."/>
            <person name="Stursova M."/>
            <person name="Weitz H."/>
            <person name="Taylor A."/>
            <person name="Grigoriev I.V."/>
            <person name="Nagy L.G."/>
            <person name="Martin F."/>
            <person name="Kauserud H."/>
        </authorList>
    </citation>
    <scope>NUCLEOTIDE SEQUENCE</scope>
    <source>
        <strain evidence="1">CBHHK200</strain>
    </source>
</reference>
<evidence type="ECO:0000313" key="1">
    <source>
        <dbReference type="EMBL" id="KAJ7038433.1"/>
    </source>
</evidence>
<protein>
    <submittedName>
        <fullName evidence="1">Uncharacterized protein</fullName>
    </submittedName>
</protein>